<dbReference type="NCBIfam" id="NF008723">
    <property type="entry name" value="PRK11718.1"/>
    <property type="match status" value="1"/>
</dbReference>
<evidence type="ECO:0000256" key="2">
    <source>
        <dbReference type="ARBA" id="ARBA00023163"/>
    </source>
</evidence>
<dbReference type="RefSeq" id="WP_317524835.1">
    <property type="nucleotide sequence ID" value="NZ_JAWJZI010000020.1"/>
</dbReference>
<comment type="similarity">
    <text evidence="3">Belongs to the Rsd/AlgQ family.</text>
</comment>
<dbReference type="InterPro" id="IPR038309">
    <property type="entry name" value="Rsd/AlgQ_sf"/>
</dbReference>
<gene>
    <name evidence="4" type="primary">rsd</name>
    <name evidence="4" type="ORF">R2X38_23795</name>
</gene>
<reference evidence="4 5" key="1">
    <citation type="submission" date="2023-10" db="EMBL/GenBank/DDBJ databases">
        <title>Marine bacteria isolated from horseshoe crab.</title>
        <authorList>
            <person name="Cheng T.H."/>
        </authorList>
    </citation>
    <scope>NUCLEOTIDE SEQUENCE [LARGE SCALE GENOMIC DNA]</scope>
    <source>
        <strain evidence="4 5">HSC6</strain>
    </source>
</reference>
<dbReference type="Pfam" id="PF04353">
    <property type="entry name" value="Rsd_AlgQ"/>
    <property type="match status" value="1"/>
</dbReference>
<dbReference type="InterPro" id="IPR007448">
    <property type="entry name" value="Sigma70_reg_Rsd_AlgQ"/>
</dbReference>
<evidence type="ECO:0000256" key="1">
    <source>
        <dbReference type="ARBA" id="ARBA00023015"/>
    </source>
</evidence>
<keyword evidence="2 3" id="KW-0804">Transcription</keyword>
<keyword evidence="1 3" id="KW-0805">Transcription regulation</keyword>
<keyword evidence="5" id="KW-1185">Reference proteome</keyword>
<dbReference type="PIRSF" id="PIRSF016548">
    <property type="entry name" value="Rsd_AlgQ"/>
    <property type="match status" value="1"/>
</dbReference>
<name>A0ABU3ZQ10_9GAMM</name>
<protein>
    <submittedName>
        <fullName evidence="4">Sigma D regulator</fullName>
    </submittedName>
</protein>
<accession>A0ABU3ZQ10</accession>
<proteinExistence type="inferred from homology"/>
<organism evidence="4 5">
    <name type="scientific">Photobacterium rosenbergii</name>
    <dbReference type="NCBI Taxonomy" id="294936"/>
    <lineage>
        <taxon>Bacteria</taxon>
        <taxon>Pseudomonadati</taxon>
        <taxon>Pseudomonadota</taxon>
        <taxon>Gammaproteobacteria</taxon>
        <taxon>Vibrionales</taxon>
        <taxon>Vibrionaceae</taxon>
        <taxon>Photobacterium</taxon>
    </lineage>
</organism>
<sequence length="162" mass="18520">MVMLSKFEQVQKQWGGTSDVIDHWLMSRQQLLIDYCKLAGLPPFESNNRQLPTSSQLQLFSQQLVDYISEGHFKIYDMVMERWNATGFSPTEEISQLYAQITQTTDPLLNFSDKYTDMGEDDELPDFDNDLSAIGELIEIRFALEDKLIELISESLACPPGA</sequence>
<dbReference type="Proteomes" id="UP001186452">
    <property type="component" value="Unassembled WGS sequence"/>
</dbReference>
<dbReference type="Gene3D" id="1.20.120.1370">
    <property type="entry name" value="Regulator of RNA polymerase sigma(70) subunit, domain 4"/>
    <property type="match status" value="1"/>
</dbReference>
<evidence type="ECO:0000256" key="3">
    <source>
        <dbReference type="RuleBase" id="RU004409"/>
    </source>
</evidence>
<evidence type="ECO:0000313" key="5">
    <source>
        <dbReference type="Proteomes" id="UP001186452"/>
    </source>
</evidence>
<dbReference type="EMBL" id="JAWJZI010000020">
    <property type="protein sequence ID" value="MDV5172033.1"/>
    <property type="molecule type" value="Genomic_DNA"/>
</dbReference>
<evidence type="ECO:0000313" key="4">
    <source>
        <dbReference type="EMBL" id="MDV5172033.1"/>
    </source>
</evidence>
<comment type="caution">
    <text evidence="4">The sequence shown here is derived from an EMBL/GenBank/DDBJ whole genome shotgun (WGS) entry which is preliminary data.</text>
</comment>